<organism evidence="1 2">
    <name type="scientific">Aureimonas glaciei</name>
    <dbReference type="NCBI Taxonomy" id="1776957"/>
    <lineage>
        <taxon>Bacteria</taxon>
        <taxon>Pseudomonadati</taxon>
        <taxon>Pseudomonadota</taxon>
        <taxon>Alphaproteobacteria</taxon>
        <taxon>Hyphomicrobiales</taxon>
        <taxon>Aurantimonadaceae</taxon>
        <taxon>Aureimonas</taxon>
    </lineage>
</organism>
<proteinExistence type="predicted"/>
<evidence type="ECO:0000313" key="2">
    <source>
        <dbReference type="Proteomes" id="UP000613160"/>
    </source>
</evidence>
<sequence>MAVETIVASMAIIAMAAMIDPRMSGRRRVGEASIKTIHGLIAVGLSVTGGRQRETLDGPWG</sequence>
<gene>
    <name evidence="1" type="ORF">GCM10011335_26990</name>
</gene>
<name>A0A916XZ87_9HYPH</name>
<accession>A0A916XZ87</accession>
<protein>
    <submittedName>
        <fullName evidence="1">Uncharacterized protein</fullName>
    </submittedName>
</protein>
<evidence type="ECO:0000313" key="1">
    <source>
        <dbReference type="EMBL" id="GGD22666.1"/>
    </source>
</evidence>
<reference evidence="1" key="2">
    <citation type="submission" date="2020-09" db="EMBL/GenBank/DDBJ databases">
        <authorList>
            <person name="Sun Q."/>
            <person name="Zhou Y."/>
        </authorList>
    </citation>
    <scope>NUCLEOTIDE SEQUENCE</scope>
    <source>
        <strain evidence="1">CGMCC 1.15493</strain>
    </source>
</reference>
<reference evidence="1" key="1">
    <citation type="journal article" date="2014" name="Int. J. Syst. Evol. Microbiol.">
        <title>Complete genome sequence of Corynebacterium casei LMG S-19264T (=DSM 44701T), isolated from a smear-ripened cheese.</title>
        <authorList>
            <consortium name="US DOE Joint Genome Institute (JGI-PGF)"/>
            <person name="Walter F."/>
            <person name="Albersmeier A."/>
            <person name="Kalinowski J."/>
            <person name="Ruckert C."/>
        </authorList>
    </citation>
    <scope>NUCLEOTIDE SEQUENCE</scope>
    <source>
        <strain evidence="1">CGMCC 1.15493</strain>
    </source>
</reference>
<keyword evidence="2" id="KW-1185">Reference proteome</keyword>
<comment type="caution">
    <text evidence="1">The sequence shown here is derived from an EMBL/GenBank/DDBJ whole genome shotgun (WGS) entry which is preliminary data.</text>
</comment>
<dbReference type="Proteomes" id="UP000613160">
    <property type="component" value="Unassembled WGS sequence"/>
</dbReference>
<dbReference type="EMBL" id="BMJJ01000006">
    <property type="protein sequence ID" value="GGD22666.1"/>
    <property type="molecule type" value="Genomic_DNA"/>
</dbReference>
<dbReference type="AlphaFoldDB" id="A0A916XZ87"/>